<gene>
    <name evidence="3" type="ORF">BU251_02435</name>
</gene>
<dbReference type="AlphaFoldDB" id="A0A410P3D4"/>
<dbReference type="Gene3D" id="3.90.1530.10">
    <property type="entry name" value="Conserved hypothetical protein from pyrococcus furiosus pfu- 392566-001, ParB domain"/>
    <property type="match status" value="1"/>
</dbReference>
<feature type="domain" description="ParB-like N-terminal" evidence="2">
    <location>
        <begin position="8"/>
        <end position="98"/>
    </location>
</feature>
<organism evidence="3 4">
    <name type="scientific">Velamenicoccus archaeovorus</name>
    <dbReference type="NCBI Taxonomy" id="1930593"/>
    <lineage>
        <taxon>Bacteria</taxon>
        <taxon>Pseudomonadati</taxon>
        <taxon>Candidatus Omnitrophota</taxon>
        <taxon>Candidatus Velamenicoccus</taxon>
    </lineage>
</organism>
<dbReference type="RefSeq" id="WP_128699304.1">
    <property type="nucleotide sequence ID" value="NZ_CP019384.1"/>
</dbReference>
<dbReference type="SMART" id="SM00470">
    <property type="entry name" value="ParB"/>
    <property type="match status" value="1"/>
</dbReference>
<dbReference type="Proteomes" id="UP000287243">
    <property type="component" value="Chromosome"/>
</dbReference>
<accession>A0A410P3D4</accession>
<sequence>MSKKENIKLVSPEDIDFNPNNPRGQDYEDKDSIALEESIRQYGVMVPLIVYENDKKGRPYILLDGERRLRAAQKVKTGSVPIHILDIKRDKNEGLKRMFQIHMLREQWEPMAQAQALKFYVDLIKKDNKSIADMEVTNKISEITKMDKKTVEDRLRLLRFDKDTQEKVLENKIDDSYLVQIEQNFVEQLDKNVSRNFFRDYSKDEIRKKLIEKAEKGLLGTTRAFFWVPDAIMTCKKLNKIEIFASSAKKLIEDIEYTVEDLKNDLAKKVQIQTLTGKVTSRGLIKNINKLCSQLSEFDMSKESNKKKKDGIVLFLKKLRDAIDQIIKNG</sequence>
<dbReference type="OrthoDB" id="4204233at2"/>
<dbReference type="InterPro" id="IPR003115">
    <property type="entry name" value="ParB_N"/>
</dbReference>
<evidence type="ECO:0000259" key="2">
    <source>
        <dbReference type="SMART" id="SM00470"/>
    </source>
</evidence>
<proteinExistence type="predicted"/>
<feature type="region of interest" description="Disordered" evidence="1">
    <location>
        <begin position="1"/>
        <end position="28"/>
    </location>
</feature>
<dbReference type="Gene3D" id="1.10.10.2830">
    <property type="match status" value="1"/>
</dbReference>
<keyword evidence="4" id="KW-1185">Reference proteome</keyword>
<dbReference type="GO" id="GO:0007059">
    <property type="term" value="P:chromosome segregation"/>
    <property type="evidence" value="ECO:0007669"/>
    <property type="project" value="TreeGrafter"/>
</dbReference>
<name>A0A410P3D4_VELA1</name>
<dbReference type="Pfam" id="PF02195">
    <property type="entry name" value="ParB_N"/>
    <property type="match status" value="1"/>
</dbReference>
<dbReference type="InterPro" id="IPR036086">
    <property type="entry name" value="ParB/Sulfiredoxin_sf"/>
</dbReference>
<evidence type="ECO:0000313" key="3">
    <source>
        <dbReference type="EMBL" id="QAT16666.1"/>
    </source>
</evidence>
<dbReference type="InterPro" id="IPR050336">
    <property type="entry name" value="Chromosome_partition/occlusion"/>
</dbReference>
<dbReference type="SUPFAM" id="SSF110849">
    <property type="entry name" value="ParB/Sulfiredoxin"/>
    <property type="match status" value="1"/>
</dbReference>
<dbReference type="PANTHER" id="PTHR33375">
    <property type="entry name" value="CHROMOSOME-PARTITIONING PROTEIN PARB-RELATED"/>
    <property type="match status" value="1"/>
</dbReference>
<dbReference type="KEGG" id="vai:BU251_02435"/>
<evidence type="ECO:0000313" key="4">
    <source>
        <dbReference type="Proteomes" id="UP000287243"/>
    </source>
</evidence>
<protein>
    <submittedName>
        <fullName evidence="3">Putative chromosome-partitioning protein ParB</fullName>
    </submittedName>
</protein>
<dbReference type="PANTHER" id="PTHR33375:SF1">
    <property type="entry name" value="CHROMOSOME-PARTITIONING PROTEIN PARB-RELATED"/>
    <property type="match status" value="1"/>
</dbReference>
<dbReference type="GO" id="GO:0005694">
    <property type="term" value="C:chromosome"/>
    <property type="evidence" value="ECO:0007669"/>
    <property type="project" value="TreeGrafter"/>
</dbReference>
<dbReference type="EMBL" id="CP019384">
    <property type="protein sequence ID" value="QAT16666.1"/>
    <property type="molecule type" value="Genomic_DNA"/>
</dbReference>
<evidence type="ECO:0000256" key="1">
    <source>
        <dbReference type="SAM" id="MobiDB-lite"/>
    </source>
</evidence>
<reference evidence="3 4" key="1">
    <citation type="submission" date="2017-01" db="EMBL/GenBank/DDBJ databases">
        <title>First insights into the biology of 'candidatus Vampirococcus archaeovorus'.</title>
        <authorList>
            <person name="Kizina J."/>
            <person name="Jordan S."/>
            <person name="Stueber K."/>
            <person name="Reinhardt R."/>
            <person name="Harder J."/>
        </authorList>
    </citation>
    <scope>NUCLEOTIDE SEQUENCE [LARGE SCALE GENOMIC DNA]</scope>
    <source>
        <strain evidence="3 4">LiM</strain>
    </source>
</reference>